<sequence length="255" mass="28949">MKKVQLNLEKNLYKEMSYTLEEIGENLYIASLKEALNFTKQENIRLQGNKMREQLAKLPPLKVPKKPVGIQSSTGMVKLGDLPETVPGKSDLTSLSKETVQLFNFFQLLSGKGFDRYMYMYMYKTSAVVNIIIEIVEYFLNKWEVNKLCSCPRIVDISKRKPGTEPITESIKPGRELVERTAKLTLLEKKTQDLQVLHEKSAESVLVGKIRVPVKDGSEGEIIPINIVPHTQAANYSGRDYCVSVNLPIFDNLNH</sequence>
<reference evidence="1 2" key="1">
    <citation type="submission" date="2022-12" db="EMBL/GenBank/DDBJ databases">
        <title>Chromosome-level genome of Tegillarca granosa.</title>
        <authorList>
            <person name="Kim J."/>
        </authorList>
    </citation>
    <scope>NUCLEOTIDE SEQUENCE [LARGE SCALE GENOMIC DNA]</scope>
    <source>
        <strain evidence="1">Teg-2019</strain>
        <tissue evidence="1">Adductor muscle</tissue>
    </source>
</reference>
<protein>
    <submittedName>
        <fullName evidence="1">Uncharacterized protein</fullName>
    </submittedName>
</protein>
<evidence type="ECO:0000313" key="2">
    <source>
        <dbReference type="Proteomes" id="UP001217089"/>
    </source>
</evidence>
<organism evidence="1 2">
    <name type="scientific">Tegillarca granosa</name>
    <name type="common">Malaysian cockle</name>
    <name type="synonym">Anadara granosa</name>
    <dbReference type="NCBI Taxonomy" id="220873"/>
    <lineage>
        <taxon>Eukaryota</taxon>
        <taxon>Metazoa</taxon>
        <taxon>Spiralia</taxon>
        <taxon>Lophotrochozoa</taxon>
        <taxon>Mollusca</taxon>
        <taxon>Bivalvia</taxon>
        <taxon>Autobranchia</taxon>
        <taxon>Pteriomorphia</taxon>
        <taxon>Arcoida</taxon>
        <taxon>Arcoidea</taxon>
        <taxon>Arcidae</taxon>
        <taxon>Tegillarca</taxon>
    </lineage>
</organism>
<dbReference type="EMBL" id="JARBDR010000246">
    <property type="protein sequence ID" value="KAJ8316870.1"/>
    <property type="molecule type" value="Genomic_DNA"/>
</dbReference>
<evidence type="ECO:0000313" key="1">
    <source>
        <dbReference type="EMBL" id="KAJ8316870.1"/>
    </source>
</evidence>
<accession>A0ABQ9FKS7</accession>
<proteinExistence type="predicted"/>
<name>A0ABQ9FKS7_TEGGR</name>
<dbReference type="Proteomes" id="UP001217089">
    <property type="component" value="Unassembled WGS sequence"/>
</dbReference>
<gene>
    <name evidence="1" type="ORF">KUTeg_004774</name>
</gene>
<comment type="caution">
    <text evidence="1">The sequence shown here is derived from an EMBL/GenBank/DDBJ whole genome shotgun (WGS) entry which is preliminary data.</text>
</comment>
<keyword evidence="2" id="KW-1185">Reference proteome</keyword>